<organism evidence="18">
    <name type="scientific">Equid alphaherpesvirus 4</name>
    <name type="common">Equine herpesvirus 4</name>
    <dbReference type="NCBI Taxonomy" id="10331"/>
    <lineage>
        <taxon>Viruses</taxon>
        <taxon>Duplodnaviria</taxon>
        <taxon>Heunggongvirae</taxon>
        <taxon>Peploviricota</taxon>
        <taxon>Herviviricetes</taxon>
        <taxon>Herpesvirales</taxon>
        <taxon>Orthoherpesviridae</taxon>
        <taxon>Alphaherpesvirinae</taxon>
        <taxon>Varicellovirus</taxon>
        <taxon>Varicellovirus equidalpha4</taxon>
    </lineage>
</organism>
<keyword evidence="11" id="KW-0325">Glycoprotein</keyword>
<evidence type="ECO:0000256" key="10">
    <source>
        <dbReference type="ARBA" id="ARBA00023165"/>
    </source>
</evidence>
<evidence type="ECO:0000313" key="18">
    <source>
        <dbReference type="EMBL" id="AMB16377.1"/>
    </source>
</evidence>
<keyword evidence="14" id="KW-1160">Virus entry into host cell</keyword>
<evidence type="ECO:0000259" key="17">
    <source>
        <dbReference type="PROSITE" id="PS50835"/>
    </source>
</evidence>
<evidence type="ECO:0000256" key="2">
    <source>
        <dbReference type="ARBA" id="ARBA00005284"/>
    </source>
</evidence>
<keyword evidence="18" id="KW-0261">Viral envelope protein</keyword>
<protein>
    <submittedName>
        <fullName evidence="18">Envelope glycoprotein C</fullName>
    </submittedName>
</protein>
<accession>A0A0X9Z636</accession>
<evidence type="ECO:0000256" key="15">
    <source>
        <dbReference type="SAM" id="MobiDB-lite"/>
    </source>
</evidence>
<keyword evidence="7 16" id="KW-1133">Transmembrane helix</keyword>
<feature type="transmembrane region" description="Helical" evidence="16">
    <location>
        <begin position="445"/>
        <end position="472"/>
    </location>
</feature>
<keyword evidence="13" id="KW-0899">Viral immunoevasion</keyword>
<evidence type="ECO:0000256" key="3">
    <source>
        <dbReference type="ARBA" id="ARBA00022581"/>
    </source>
</evidence>
<reference evidence="18" key="1">
    <citation type="journal article" date="2015" name="J. Gen. Virol.">
        <title>Evidence of widespread natural recombination among field isolates of equine herpesvirus 4 but not among field isolates of equine herpesvirus 1.</title>
        <authorList>
            <person name="Vaz P.K."/>
            <person name="Horsington J."/>
            <person name="Hartley C.A."/>
            <person name="Browning G.F."/>
            <person name="Ficorilli N.P."/>
            <person name="Studdert M.J."/>
            <person name="Gilkerson J.R."/>
            <person name="Devlin J.M."/>
        </authorList>
    </citation>
    <scope>NUCLEOTIDE SEQUENCE</scope>
    <source>
        <strain evidence="19">2387-75</strain>
        <strain evidence="18">960-90</strain>
    </source>
</reference>
<dbReference type="Pfam" id="PF02124">
    <property type="entry name" value="Marek_A"/>
    <property type="match status" value="1"/>
</dbReference>
<keyword evidence="5" id="KW-1161">Viral attachment to host cell</keyword>
<evidence type="ECO:0000256" key="9">
    <source>
        <dbReference type="ARBA" id="ARBA00023157"/>
    </source>
</evidence>
<evidence type="ECO:0000256" key="7">
    <source>
        <dbReference type="ARBA" id="ARBA00022989"/>
    </source>
</evidence>
<dbReference type="GO" id="GO:0046718">
    <property type="term" value="P:symbiont entry into host cell"/>
    <property type="evidence" value="ECO:0007669"/>
    <property type="project" value="UniProtKB-KW"/>
</dbReference>
<evidence type="ECO:0000313" key="19">
    <source>
        <dbReference type="EMBL" id="AMB16456.1"/>
    </source>
</evidence>
<proteinExistence type="inferred from homology"/>
<keyword evidence="3" id="KW-0945">Host-virus interaction</keyword>
<dbReference type="GO" id="GO:0055036">
    <property type="term" value="C:virion membrane"/>
    <property type="evidence" value="ECO:0007669"/>
    <property type="project" value="UniProtKB-SubCell"/>
</dbReference>
<feature type="domain" description="Ig-like" evidence="17">
    <location>
        <begin position="237"/>
        <end position="330"/>
    </location>
</feature>
<dbReference type="SUPFAM" id="SSF48726">
    <property type="entry name" value="Immunoglobulin"/>
    <property type="match status" value="1"/>
</dbReference>
<keyword evidence="9" id="KW-1015">Disulfide bond</keyword>
<evidence type="ECO:0000256" key="14">
    <source>
        <dbReference type="ARBA" id="ARBA00023296"/>
    </source>
</evidence>
<evidence type="ECO:0000256" key="11">
    <source>
        <dbReference type="ARBA" id="ARBA00023180"/>
    </source>
</evidence>
<sequence length="485" mass="52509">MGLVNIMRFITFAYIICGGFILTRTSGTSASASPATPTTNTGEGTSSPVTPTYTTSTDSNNSTATNNSTDVNGTEATPTPSHPHSHENTITCTNSLISVPYYTSVTINCSTTVSVNHSEYRLEIHLNQRTPFSDTPPGDQENYVNHNATKDQTLLLFSTAHSSAKSRRVGQLGVIPDRLPKRQLFNLPAHTNGGTNFPLNIKSIDWRTAGVYVWYLFAKNGSLINSTSVTVLTYNAPLMDLSVHPSLKGENHRAVCVVASYFPHNSVKLRWYKNAKEVDFTKYVTNASSVWVDGLITRISTVSIPADPDEEYPPSLRCSIEWYRDEVSFSRMAKAGTPSVFVAPTVSVNVEDGAAVCTAECVPSNGVFVSWVVNDHLPGVPSQDVTTGVCSSHPGLVNMRSSRPLSEENGEREYNCIIEGYPDGLPMFSDSVVYDASPIVEDMPVLTGIIAVTCGAAALALVVLITAVCFYCSKPSQVPYKKADF</sequence>
<feature type="compositionally biased region" description="Low complexity" evidence="15">
    <location>
        <begin position="28"/>
        <end position="72"/>
    </location>
</feature>
<evidence type="ECO:0000256" key="6">
    <source>
        <dbReference type="ARBA" id="ARBA00022844"/>
    </source>
</evidence>
<dbReference type="GO" id="GO:0042784">
    <property type="term" value="P:symbiont-mediated suppression of host complement activation"/>
    <property type="evidence" value="ECO:0007669"/>
    <property type="project" value="UniProtKB-KW"/>
</dbReference>
<comment type="similarity">
    <text evidence="2">Belongs to the herpesviridae glycoprotein C family.</text>
</comment>
<dbReference type="GO" id="GO:0019031">
    <property type="term" value="C:viral envelope"/>
    <property type="evidence" value="ECO:0007669"/>
    <property type="project" value="UniProtKB-KW"/>
</dbReference>
<keyword evidence="8 16" id="KW-0472">Membrane</keyword>
<evidence type="ECO:0000256" key="16">
    <source>
        <dbReference type="SAM" id="Phobius"/>
    </source>
</evidence>
<keyword evidence="10" id="KW-1233">Viral attachment to host adhesion receptor</keyword>
<feature type="region of interest" description="Disordered" evidence="15">
    <location>
        <begin position="28"/>
        <end position="88"/>
    </location>
</feature>
<dbReference type="PROSITE" id="PS50835">
    <property type="entry name" value="IG_LIKE"/>
    <property type="match status" value="1"/>
</dbReference>
<evidence type="ECO:0000256" key="4">
    <source>
        <dbReference type="ARBA" id="ARBA00022692"/>
    </source>
</evidence>
<comment type="subcellular location">
    <subcellularLocation>
        <location evidence="1">Virion membrane</location>
        <topology evidence="1">Single-pass membrane protein</topology>
    </subcellularLocation>
</comment>
<evidence type="ECO:0000256" key="1">
    <source>
        <dbReference type="ARBA" id="ARBA00004381"/>
    </source>
</evidence>
<dbReference type="GO" id="GO:0098671">
    <property type="term" value="P:adhesion receptor-mediated virion attachment to host cell"/>
    <property type="evidence" value="ECO:0007669"/>
    <property type="project" value="UniProtKB-KW"/>
</dbReference>
<evidence type="ECO:0000256" key="13">
    <source>
        <dbReference type="ARBA" id="ARBA00023280"/>
    </source>
</evidence>
<keyword evidence="12" id="KW-1087">Inhibition of host complement factors by virus</keyword>
<dbReference type="EMBL" id="KT324741">
    <property type="protein sequence ID" value="AMB16377.1"/>
    <property type="molecule type" value="Genomic_DNA"/>
</dbReference>
<dbReference type="PRINTS" id="PR00668">
    <property type="entry name" value="GLYCPROTEINC"/>
</dbReference>
<evidence type="ECO:0000256" key="12">
    <source>
        <dbReference type="ARBA" id="ARBA00023252"/>
    </source>
</evidence>
<evidence type="ECO:0000256" key="8">
    <source>
        <dbReference type="ARBA" id="ARBA00023136"/>
    </source>
</evidence>
<keyword evidence="6" id="KW-0946">Virion</keyword>
<keyword evidence="4 16" id="KW-0812">Transmembrane</keyword>
<dbReference type="InterPro" id="IPR007110">
    <property type="entry name" value="Ig-like_dom"/>
</dbReference>
<dbReference type="InterPro" id="IPR001038">
    <property type="entry name" value="GA_GC"/>
</dbReference>
<dbReference type="InterPro" id="IPR036179">
    <property type="entry name" value="Ig-like_dom_sf"/>
</dbReference>
<dbReference type="EMBL" id="KT324742">
    <property type="protein sequence ID" value="AMB16456.1"/>
    <property type="molecule type" value="Genomic_DNA"/>
</dbReference>
<evidence type="ECO:0000256" key="5">
    <source>
        <dbReference type="ARBA" id="ARBA00022804"/>
    </source>
</evidence>
<name>A0A0X9Z636_9ALPH</name>